<dbReference type="AlphaFoldDB" id="A0A7S3F9K9"/>
<evidence type="ECO:0000259" key="7">
    <source>
        <dbReference type="SMART" id="SM01144"/>
    </source>
</evidence>
<keyword evidence="3" id="KW-0949">S-adenosyl-L-methionine</keyword>
<dbReference type="EMBL" id="HBHY01008493">
    <property type="protein sequence ID" value="CAE0135531.1"/>
    <property type="molecule type" value="Transcribed_RNA"/>
</dbReference>
<accession>A0A7S3F9K9</accession>
<evidence type="ECO:0000256" key="5">
    <source>
        <dbReference type="ARBA" id="ARBA00034489"/>
    </source>
</evidence>
<feature type="domain" description="DTW" evidence="7">
    <location>
        <begin position="41"/>
        <end position="308"/>
    </location>
</feature>
<dbReference type="GO" id="GO:0008033">
    <property type="term" value="P:tRNA processing"/>
    <property type="evidence" value="ECO:0007669"/>
    <property type="project" value="UniProtKB-KW"/>
</dbReference>
<dbReference type="InterPro" id="IPR039262">
    <property type="entry name" value="DTWD2/TAPT"/>
</dbReference>
<name>A0A7S3F9K9_9VIRI</name>
<organism evidence="8">
    <name type="scientific">Prasinoderma singulare</name>
    <dbReference type="NCBI Taxonomy" id="676789"/>
    <lineage>
        <taxon>Eukaryota</taxon>
        <taxon>Viridiplantae</taxon>
        <taxon>Prasinodermophyta</taxon>
        <taxon>Prasinodermophyceae</taxon>
        <taxon>Prasinodermales</taxon>
        <taxon>Prasinodermaceae</taxon>
        <taxon>Prasinoderma</taxon>
    </lineage>
</organism>
<dbReference type="PANTHER" id="PTHR21392">
    <property type="entry name" value="TRNA-URIDINE AMINOCARBOXYPROPYLTRANSFERASE 2"/>
    <property type="match status" value="1"/>
</dbReference>
<comment type="similarity">
    <text evidence="5">Belongs to the TDD superfamily. DTWD2 family.</text>
</comment>
<dbReference type="SMART" id="SM01144">
    <property type="entry name" value="DTW"/>
    <property type="match status" value="1"/>
</dbReference>
<proteinExistence type="inferred from homology"/>
<keyword evidence="2" id="KW-0808">Transferase</keyword>
<evidence type="ECO:0000256" key="3">
    <source>
        <dbReference type="ARBA" id="ARBA00022691"/>
    </source>
</evidence>
<dbReference type="EC" id="2.5.1.25" evidence="1"/>
<dbReference type="GO" id="GO:0016432">
    <property type="term" value="F:tRNA-uridine aminocarboxypropyltransferase activity"/>
    <property type="evidence" value="ECO:0007669"/>
    <property type="project" value="UniProtKB-EC"/>
</dbReference>
<evidence type="ECO:0000256" key="6">
    <source>
        <dbReference type="ARBA" id="ARBA00048718"/>
    </source>
</evidence>
<gene>
    <name evidence="8" type="ORF">PSIN1315_LOCUS5476</name>
</gene>
<dbReference type="Pfam" id="PF03942">
    <property type="entry name" value="DTW"/>
    <property type="match status" value="1"/>
</dbReference>
<dbReference type="PANTHER" id="PTHR21392:SF0">
    <property type="entry name" value="TRNA-URIDINE AMINOCARBOXYPROPYLTRANSFERASE 2"/>
    <property type="match status" value="1"/>
</dbReference>
<reference evidence="8" key="1">
    <citation type="submission" date="2021-01" db="EMBL/GenBank/DDBJ databases">
        <authorList>
            <person name="Corre E."/>
            <person name="Pelletier E."/>
            <person name="Niang G."/>
            <person name="Scheremetjew M."/>
            <person name="Finn R."/>
            <person name="Kale V."/>
            <person name="Holt S."/>
            <person name="Cochrane G."/>
            <person name="Meng A."/>
            <person name="Brown T."/>
            <person name="Cohen L."/>
        </authorList>
    </citation>
    <scope>NUCLEOTIDE SEQUENCE</scope>
    <source>
        <strain evidence="8">RCC927</strain>
    </source>
</reference>
<evidence type="ECO:0000256" key="1">
    <source>
        <dbReference type="ARBA" id="ARBA00012386"/>
    </source>
</evidence>
<comment type="catalytic activity">
    <reaction evidence="6">
        <text>a uridine in tRNA + S-adenosyl-L-methionine = a 3-[(3S)-3-amino-3-carboxypropyl]uridine in tRNA + S-methyl-5'-thioadenosine + H(+)</text>
        <dbReference type="Rhea" id="RHEA:62432"/>
        <dbReference type="Rhea" id="RHEA-COMP:13339"/>
        <dbReference type="Rhea" id="RHEA-COMP:16092"/>
        <dbReference type="ChEBI" id="CHEBI:15378"/>
        <dbReference type="ChEBI" id="CHEBI:17509"/>
        <dbReference type="ChEBI" id="CHEBI:59789"/>
        <dbReference type="ChEBI" id="CHEBI:65315"/>
        <dbReference type="ChEBI" id="CHEBI:82930"/>
        <dbReference type="EC" id="2.5.1.25"/>
    </reaction>
</comment>
<sequence>MEGATACGVMEGGGALSRADAEALFAALQLGEAFAGEPELRRARCARCGYAAPRGCICGHARLPDAPFGPDEVPCRVCVLQHPRESSRHWSSTRLLALVLQQARAQGEGASQEGRQVQRFQDGQVECQAERPTPRSRCEDGHHDADACLYVHRGRRWRQERAPPPLAEALDAVAQGRGPRPLLLFPYPEARPAGEAIIAAGAELVAQEGESTDASGCHSPLLIVLDGTWAEVREMHHAMPWLREACACVRLCENDELAGSALRKESPGLTTTTDAVAAAFSAAGGTIPAAALRRAGAALAERRNAFAENGTKDVRRVYAATPRRQRLPK</sequence>
<protein>
    <recommendedName>
        <fullName evidence="1">tRNA-uridine aminocarboxypropyltransferase</fullName>
        <ecNumber evidence="1">2.5.1.25</ecNumber>
    </recommendedName>
</protein>
<evidence type="ECO:0000256" key="4">
    <source>
        <dbReference type="ARBA" id="ARBA00022694"/>
    </source>
</evidence>
<dbReference type="InterPro" id="IPR005636">
    <property type="entry name" value="DTW"/>
</dbReference>
<evidence type="ECO:0000256" key="2">
    <source>
        <dbReference type="ARBA" id="ARBA00022679"/>
    </source>
</evidence>
<keyword evidence="4" id="KW-0819">tRNA processing</keyword>
<evidence type="ECO:0000313" key="8">
    <source>
        <dbReference type="EMBL" id="CAE0135531.1"/>
    </source>
</evidence>